<accession>A0A6J6D7Q1</accession>
<organism evidence="1">
    <name type="scientific">freshwater metagenome</name>
    <dbReference type="NCBI Taxonomy" id="449393"/>
    <lineage>
        <taxon>unclassified sequences</taxon>
        <taxon>metagenomes</taxon>
        <taxon>ecological metagenomes</taxon>
    </lineage>
</organism>
<dbReference type="EMBL" id="CAEZTJ010000002">
    <property type="protein sequence ID" value="CAB4559315.1"/>
    <property type="molecule type" value="Genomic_DNA"/>
</dbReference>
<protein>
    <submittedName>
        <fullName evidence="1">Unannotated protein</fullName>
    </submittedName>
</protein>
<proteinExistence type="predicted"/>
<dbReference type="AlphaFoldDB" id="A0A6J6D7Q1"/>
<gene>
    <name evidence="1" type="ORF">UFOPK1650_00050</name>
</gene>
<sequence>MDDPLIATEALIEFLDQLLFITKRRGIYQEYPTSATIELEEVCV</sequence>
<reference evidence="1" key="1">
    <citation type="submission" date="2020-05" db="EMBL/GenBank/DDBJ databases">
        <authorList>
            <person name="Chiriac C."/>
            <person name="Salcher M."/>
            <person name="Ghai R."/>
            <person name="Kavagutti S V."/>
        </authorList>
    </citation>
    <scope>NUCLEOTIDE SEQUENCE</scope>
</reference>
<name>A0A6J6D7Q1_9ZZZZ</name>
<evidence type="ECO:0000313" key="1">
    <source>
        <dbReference type="EMBL" id="CAB4559315.1"/>
    </source>
</evidence>